<feature type="transmembrane region" description="Helical" evidence="10">
    <location>
        <begin position="37"/>
        <end position="61"/>
    </location>
</feature>
<dbReference type="Gene3D" id="3.30.1250.10">
    <property type="entry name" value="Ribosome maturation protein SBDS, N-terminal domain"/>
    <property type="match status" value="1"/>
</dbReference>
<evidence type="ECO:0000313" key="15">
    <source>
        <dbReference type="Proteomes" id="UP000820818"/>
    </source>
</evidence>
<comment type="caution">
    <text evidence="14">The sequence shown here is derived from an EMBL/GenBank/DDBJ whole genome shotgun (WGS) entry which is preliminary data.</text>
</comment>
<dbReference type="GO" id="GO:0042256">
    <property type="term" value="P:cytosolic ribosome assembly"/>
    <property type="evidence" value="ECO:0007669"/>
    <property type="project" value="InterPro"/>
</dbReference>
<evidence type="ECO:0000313" key="14">
    <source>
        <dbReference type="EMBL" id="KAI9562072.1"/>
    </source>
</evidence>
<keyword evidence="10" id="KW-0472">Membrane</keyword>
<keyword evidence="10" id="KW-0812">Transmembrane</keyword>
<dbReference type="FunFam" id="3.30.1250.10:FF:000001">
    <property type="entry name" value="SBDS, ribosome maturation factor"/>
    <property type="match status" value="1"/>
</dbReference>
<keyword evidence="5" id="KW-0963">Cytoplasm</keyword>
<sequence>MQSYCVRIFFNFSLGISLENWNLEKSPRKPHFTIENLCFVVCTFFSSLSLLFLFCTTTLVAHTKMSKIFTPTNQIRLTNVAVVRMKKGGKRFEIACYKNKVVSWRNKVETDLDEVLQARTVFTNVSKGQVAKKEDLLASFGTEDQNVICQEILAKGELQVSEKERHVQQDSMLKEIATMVSDKCVNPETKRPYPVTMIEKAMKDIHFSVKPNRNCKQQALEVIKMLKTQMPIERAHMRLKITASKEGRKLKEKLVKLCTSIESEEWEDSTLIMVCLIDPGNFREIDDLVRSETRGQGHMDLLNLKEVTEGEETVE</sequence>
<dbReference type="PANTHER" id="PTHR10927:SF1">
    <property type="entry name" value="RIBOSOME MATURATION PROTEIN SBDS"/>
    <property type="match status" value="1"/>
</dbReference>
<dbReference type="Gene3D" id="1.10.10.900">
    <property type="entry name" value="SBDS protein C-terminal domain, subdomain 1"/>
    <property type="match status" value="1"/>
</dbReference>
<dbReference type="GO" id="GO:0005634">
    <property type="term" value="C:nucleus"/>
    <property type="evidence" value="ECO:0007669"/>
    <property type="project" value="UniProtKB-SubCell"/>
</dbReference>
<dbReference type="Pfam" id="PF01172">
    <property type="entry name" value="SBDS_N"/>
    <property type="match status" value="1"/>
</dbReference>
<dbReference type="Pfam" id="PF20268">
    <property type="entry name" value="SBDS_C"/>
    <property type="match status" value="1"/>
</dbReference>
<accession>A0AAD5KZE5</accession>
<dbReference type="SUPFAM" id="SSF109728">
    <property type="entry name" value="Hypothetical protein AF0491, middle domain"/>
    <property type="match status" value="1"/>
</dbReference>
<feature type="domain" description="Ribosome maturation protein SDO1/SBDS central" evidence="12">
    <location>
        <begin position="174"/>
        <end position="235"/>
    </location>
</feature>
<dbReference type="PANTHER" id="PTHR10927">
    <property type="entry name" value="RIBOSOME MATURATION PROTEIN SBDS"/>
    <property type="match status" value="1"/>
</dbReference>
<evidence type="ECO:0000256" key="5">
    <source>
        <dbReference type="ARBA" id="ARBA00022490"/>
    </source>
</evidence>
<dbReference type="PROSITE" id="PS01267">
    <property type="entry name" value="UPF0023"/>
    <property type="match status" value="1"/>
</dbReference>
<comment type="function">
    <text evidence="8">Required for the assembly of mature ribosomes and ribosome biogenesis. Together with EFL1, triggers the GTP-dependent release of EIF6 from 60S pre-ribosomes in the cytoplasm, thereby activating ribosomes for translation competence by allowing 80S ribosome assembly and facilitating EIF6 recycling to the nucleus, where it is required for 60S rRNA processing and nuclear export. Required for normal levels of protein synthesis. May play a role in cellular stress resistance. May play a role in cellular response to DNA damage. May play a role in cell proliferation.</text>
</comment>
<evidence type="ECO:0000256" key="2">
    <source>
        <dbReference type="ARBA" id="ARBA00004496"/>
    </source>
</evidence>
<dbReference type="InterPro" id="IPR036786">
    <property type="entry name" value="Ribosome_mat_SBDS_N_sf"/>
</dbReference>
<keyword evidence="7" id="KW-0539">Nucleus</keyword>
<comment type="similarity">
    <text evidence="3">Belongs to the SDO1/SBDS family.</text>
</comment>
<reference evidence="14 15" key="1">
    <citation type="submission" date="2022-05" db="EMBL/GenBank/DDBJ databases">
        <title>A multi-omics perspective on studying reproductive biology in Daphnia sinensis.</title>
        <authorList>
            <person name="Jia J."/>
        </authorList>
    </citation>
    <scope>NUCLEOTIDE SEQUENCE [LARGE SCALE GENOMIC DNA]</scope>
    <source>
        <strain evidence="14 15">WSL</strain>
    </source>
</reference>
<keyword evidence="6" id="KW-0690">Ribosome biogenesis</keyword>
<evidence type="ECO:0000256" key="7">
    <source>
        <dbReference type="ARBA" id="ARBA00023242"/>
    </source>
</evidence>
<gene>
    <name evidence="14" type="ORF">GHT06_013037</name>
</gene>
<dbReference type="InterPro" id="IPR002140">
    <property type="entry name" value="Sdo1/SBDS"/>
</dbReference>
<protein>
    <recommendedName>
        <fullName evidence="4">Ribosome maturation protein SBDS</fullName>
    </recommendedName>
</protein>
<dbReference type="InterPro" id="IPR039100">
    <property type="entry name" value="Sdo1/SBDS-like"/>
</dbReference>
<dbReference type="GO" id="GO:0005737">
    <property type="term" value="C:cytoplasm"/>
    <property type="evidence" value="ECO:0007669"/>
    <property type="project" value="UniProtKB-SubCell"/>
</dbReference>
<organism evidence="14 15">
    <name type="scientific">Daphnia sinensis</name>
    <dbReference type="NCBI Taxonomy" id="1820382"/>
    <lineage>
        <taxon>Eukaryota</taxon>
        <taxon>Metazoa</taxon>
        <taxon>Ecdysozoa</taxon>
        <taxon>Arthropoda</taxon>
        <taxon>Crustacea</taxon>
        <taxon>Branchiopoda</taxon>
        <taxon>Diplostraca</taxon>
        <taxon>Cladocera</taxon>
        <taxon>Anomopoda</taxon>
        <taxon>Daphniidae</taxon>
        <taxon>Daphnia</taxon>
        <taxon>Daphnia similis group</taxon>
    </lineage>
</organism>
<dbReference type="InterPro" id="IPR018023">
    <property type="entry name" value="Ribosome_mat_SBDS_CS"/>
</dbReference>
<feature type="domain" description="Ribosome maturation protein SDO1/SBDS N-terminal" evidence="11">
    <location>
        <begin position="79"/>
        <end position="165"/>
    </location>
</feature>
<keyword evidence="10" id="KW-1133">Transmembrane helix</keyword>
<dbReference type="Gene3D" id="3.30.70.240">
    <property type="match status" value="1"/>
</dbReference>
<evidence type="ECO:0000256" key="9">
    <source>
        <dbReference type="ARBA" id="ARBA00049708"/>
    </source>
</evidence>
<comment type="subunit">
    <text evidence="9">Associates with the 60S ribosomal subunit.</text>
</comment>
<dbReference type="InterPro" id="IPR019783">
    <property type="entry name" value="SDO1/SBDS_N"/>
</dbReference>
<dbReference type="InterPro" id="IPR037188">
    <property type="entry name" value="Sdo1/SBDS_central_sf"/>
</dbReference>
<dbReference type="FunFam" id="1.10.10.900:FF:000001">
    <property type="entry name" value="SBDS, ribosome maturation factor"/>
    <property type="match status" value="1"/>
</dbReference>
<dbReference type="InterPro" id="IPR018978">
    <property type="entry name" value="SDO1/SBDS_central"/>
</dbReference>
<name>A0AAD5KZE5_9CRUS</name>
<evidence type="ECO:0000256" key="3">
    <source>
        <dbReference type="ARBA" id="ARBA00007433"/>
    </source>
</evidence>
<dbReference type="SUPFAM" id="SSF89895">
    <property type="entry name" value="FYSH domain"/>
    <property type="match status" value="1"/>
</dbReference>
<feature type="domain" description="Ribosome maturation protein SDO1/SBDS C-terminal" evidence="13">
    <location>
        <begin position="237"/>
        <end position="304"/>
    </location>
</feature>
<dbReference type="AlphaFoldDB" id="A0AAD5KZE5"/>
<evidence type="ECO:0000259" key="13">
    <source>
        <dbReference type="Pfam" id="PF20268"/>
    </source>
</evidence>
<proteinExistence type="inferred from homology"/>
<dbReference type="InterPro" id="IPR046928">
    <property type="entry name" value="SDO1/SBDS_C"/>
</dbReference>
<evidence type="ECO:0000256" key="10">
    <source>
        <dbReference type="SAM" id="Phobius"/>
    </source>
</evidence>
<dbReference type="NCBIfam" id="TIGR00291">
    <property type="entry name" value="RNA_SBDS"/>
    <property type="match status" value="1"/>
</dbReference>
<dbReference type="Pfam" id="PF09377">
    <property type="entry name" value="SBDS_domain_II"/>
    <property type="match status" value="1"/>
</dbReference>
<comment type="subcellular location">
    <subcellularLocation>
        <location evidence="2">Cytoplasm</location>
    </subcellularLocation>
    <subcellularLocation>
        <location evidence="1">Nucleus</location>
    </subcellularLocation>
</comment>
<dbReference type="EMBL" id="WJBH02000003">
    <property type="protein sequence ID" value="KAI9562072.1"/>
    <property type="molecule type" value="Genomic_DNA"/>
</dbReference>
<evidence type="ECO:0000256" key="6">
    <source>
        <dbReference type="ARBA" id="ARBA00022517"/>
    </source>
</evidence>
<keyword evidence="15" id="KW-1185">Reference proteome</keyword>
<evidence type="ECO:0000256" key="8">
    <source>
        <dbReference type="ARBA" id="ARBA00025433"/>
    </source>
</evidence>
<evidence type="ECO:0000259" key="12">
    <source>
        <dbReference type="Pfam" id="PF09377"/>
    </source>
</evidence>
<evidence type="ECO:0000259" key="11">
    <source>
        <dbReference type="Pfam" id="PF01172"/>
    </source>
</evidence>
<dbReference type="Proteomes" id="UP000820818">
    <property type="component" value="Linkage Group LG3"/>
</dbReference>
<evidence type="ECO:0000256" key="4">
    <source>
        <dbReference type="ARBA" id="ARBA00014814"/>
    </source>
</evidence>
<evidence type="ECO:0000256" key="1">
    <source>
        <dbReference type="ARBA" id="ARBA00004123"/>
    </source>
</evidence>